<dbReference type="PROSITE" id="PS50268">
    <property type="entry name" value="CADHERIN_2"/>
    <property type="match status" value="9"/>
</dbReference>
<evidence type="ECO:0000256" key="7">
    <source>
        <dbReference type="ARBA" id="ARBA00022737"/>
    </source>
</evidence>
<feature type="domain" description="Cadherin" evidence="15">
    <location>
        <begin position="835"/>
        <end position="928"/>
    </location>
</feature>
<comment type="subcellular location">
    <subcellularLocation>
        <location evidence="1">Cell membrane</location>
        <topology evidence="1">Single-pass type I membrane protein</topology>
    </subcellularLocation>
</comment>
<feature type="non-terminal residue" evidence="16">
    <location>
        <position position="930"/>
    </location>
</feature>
<feature type="domain" description="Cadherin" evidence="15">
    <location>
        <begin position="629"/>
        <end position="727"/>
    </location>
</feature>
<feature type="domain" description="Cadherin" evidence="15">
    <location>
        <begin position="409"/>
        <end position="508"/>
    </location>
</feature>
<dbReference type="GO" id="GO:0007156">
    <property type="term" value="P:homophilic cell adhesion via plasma membrane adhesion molecules"/>
    <property type="evidence" value="ECO:0007669"/>
    <property type="project" value="InterPro"/>
</dbReference>
<feature type="domain" description="Cadherin" evidence="15">
    <location>
        <begin position="510"/>
        <end position="618"/>
    </location>
</feature>
<keyword evidence="17" id="KW-1185">Reference proteome</keyword>
<proteinExistence type="predicted"/>
<dbReference type="InterPro" id="IPR050971">
    <property type="entry name" value="Cadherin-domain_protein"/>
</dbReference>
<dbReference type="InterPro" id="IPR015919">
    <property type="entry name" value="Cadherin-like_sf"/>
</dbReference>
<reference evidence="16" key="1">
    <citation type="submission" date="2021-04" db="EMBL/GenBank/DDBJ databases">
        <authorList>
            <consortium name="Molecular Ecology Group"/>
        </authorList>
    </citation>
    <scope>NUCLEOTIDE SEQUENCE</scope>
</reference>
<evidence type="ECO:0000256" key="10">
    <source>
        <dbReference type="ARBA" id="ARBA00022989"/>
    </source>
</evidence>
<evidence type="ECO:0000256" key="12">
    <source>
        <dbReference type="ARBA" id="ARBA00023157"/>
    </source>
</evidence>
<dbReference type="PANTHER" id="PTHR24025:SF23">
    <property type="entry name" value="NEURAL-CADHERIN"/>
    <property type="match status" value="1"/>
</dbReference>
<accession>A0A8S3Z3F6</accession>
<evidence type="ECO:0000259" key="15">
    <source>
        <dbReference type="PROSITE" id="PS50268"/>
    </source>
</evidence>
<keyword evidence="11" id="KW-0472">Membrane</keyword>
<keyword evidence="12" id="KW-1015">Disulfide bond</keyword>
<keyword evidence="5" id="KW-0479">Metal-binding</keyword>
<dbReference type="PANTHER" id="PTHR24025">
    <property type="entry name" value="DESMOGLEIN FAMILY MEMBER"/>
    <property type="match status" value="1"/>
</dbReference>
<keyword evidence="10" id="KW-1133">Transmembrane helix</keyword>
<evidence type="ECO:0000256" key="9">
    <source>
        <dbReference type="ARBA" id="ARBA00022889"/>
    </source>
</evidence>
<keyword evidence="8 14" id="KW-0106">Calcium</keyword>
<feature type="domain" description="Cadherin" evidence="15">
    <location>
        <begin position="3"/>
        <end position="82"/>
    </location>
</feature>
<evidence type="ECO:0000313" key="17">
    <source>
        <dbReference type="Proteomes" id="UP000678393"/>
    </source>
</evidence>
<keyword evidence="9" id="KW-0130">Cell adhesion</keyword>
<dbReference type="GO" id="GO:0005509">
    <property type="term" value="F:calcium ion binding"/>
    <property type="evidence" value="ECO:0007669"/>
    <property type="project" value="UniProtKB-UniRule"/>
</dbReference>
<organism evidence="16 17">
    <name type="scientific">Candidula unifasciata</name>
    <dbReference type="NCBI Taxonomy" id="100452"/>
    <lineage>
        <taxon>Eukaryota</taxon>
        <taxon>Metazoa</taxon>
        <taxon>Spiralia</taxon>
        <taxon>Lophotrochozoa</taxon>
        <taxon>Mollusca</taxon>
        <taxon>Gastropoda</taxon>
        <taxon>Heterobranchia</taxon>
        <taxon>Euthyneura</taxon>
        <taxon>Panpulmonata</taxon>
        <taxon>Eupulmonata</taxon>
        <taxon>Stylommatophora</taxon>
        <taxon>Helicina</taxon>
        <taxon>Helicoidea</taxon>
        <taxon>Geomitridae</taxon>
        <taxon>Candidula</taxon>
    </lineage>
</organism>
<keyword evidence="4" id="KW-0812">Transmembrane</keyword>
<dbReference type="OrthoDB" id="6252479at2759"/>
<name>A0A8S3Z3F6_9EUPU</name>
<dbReference type="FunFam" id="2.60.40.60:FF:000039">
    <property type="entry name" value="FAT atypical cadherin 3"/>
    <property type="match status" value="1"/>
</dbReference>
<dbReference type="InterPro" id="IPR002126">
    <property type="entry name" value="Cadherin-like_dom"/>
</dbReference>
<keyword evidence="6" id="KW-0732">Signal</keyword>
<dbReference type="InterPro" id="IPR020894">
    <property type="entry name" value="Cadherin_CS"/>
</dbReference>
<feature type="domain" description="Cadherin" evidence="15">
    <location>
        <begin position="189"/>
        <end position="292"/>
    </location>
</feature>
<dbReference type="FunFam" id="2.60.40.60:FF:000081">
    <property type="entry name" value="protocadherin Fat 4"/>
    <property type="match status" value="1"/>
</dbReference>
<dbReference type="FunFam" id="2.60.40.60:FF:000033">
    <property type="entry name" value="FAT atypical cadherin 1"/>
    <property type="match status" value="1"/>
</dbReference>
<evidence type="ECO:0000256" key="8">
    <source>
        <dbReference type="ARBA" id="ARBA00022837"/>
    </source>
</evidence>
<dbReference type="CDD" id="cd11304">
    <property type="entry name" value="Cadherin_repeat"/>
    <property type="match status" value="9"/>
</dbReference>
<dbReference type="Pfam" id="PF00028">
    <property type="entry name" value="Cadherin"/>
    <property type="match status" value="8"/>
</dbReference>
<dbReference type="SUPFAM" id="SSF49313">
    <property type="entry name" value="Cadherin-like"/>
    <property type="match status" value="9"/>
</dbReference>
<evidence type="ECO:0000256" key="5">
    <source>
        <dbReference type="ARBA" id="ARBA00022723"/>
    </source>
</evidence>
<evidence type="ECO:0000256" key="1">
    <source>
        <dbReference type="ARBA" id="ARBA00004251"/>
    </source>
</evidence>
<gene>
    <name evidence="16" type="ORF">CUNI_LOCUS8083</name>
</gene>
<feature type="domain" description="Cadherin" evidence="15">
    <location>
        <begin position="83"/>
        <end position="188"/>
    </location>
</feature>
<keyword evidence="3" id="KW-0245">EGF-like domain</keyword>
<evidence type="ECO:0000313" key="16">
    <source>
        <dbReference type="EMBL" id="CAG5122525.1"/>
    </source>
</evidence>
<dbReference type="AlphaFoldDB" id="A0A8S3Z3F6"/>
<dbReference type="Gene3D" id="2.60.40.60">
    <property type="entry name" value="Cadherins"/>
    <property type="match status" value="9"/>
</dbReference>
<comment type="caution">
    <text evidence="16">The sequence shown here is derived from an EMBL/GenBank/DDBJ whole genome shotgun (WGS) entry which is preliminary data.</text>
</comment>
<dbReference type="Proteomes" id="UP000678393">
    <property type="component" value="Unassembled WGS sequence"/>
</dbReference>
<dbReference type="GO" id="GO:0005886">
    <property type="term" value="C:plasma membrane"/>
    <property type="evidence" value="ECO:0007669"/>
    <property type="project" value="UniProtKB-SubCell"/>
</dbReference>
<feature type="domain" description="Cadherin" evidence="15">
    <location>
        <begin position="727"/>
        <end position="833"/>
    </location>
</feature>
<keyword evidence="7" id="KW-0677">Repeat</keyword>
<evidence type="ECO:0000256" key="11">
    <source>
        <dbReference type="ARBA" id="ARBA00023136"/>
    </source>
</evidence>
<dbReference type="FunFam" id="2.60.40.60:FF:000024">
    <property type="entry name" value="FAT atypical cadherin 3"/>
    <property type="match status" value="2"/>
</dbReference>
<dbReference type="GO" id="GO:0005911">
    <property type="term" value="C:cell-cell junction"/>
    <property type="evidence" value="ECO:0007669"/>
    <property type="project" value="TreeGrafter"/>
</dbReference>
<protein>
    <recommendedName>
        <fullName evidence="15">Cadherin domain-containing protein</fullName>
    </recommendedName>
</protein>
<evidence type="ECO:0000256" key="6">
    <source>
        <dbReference type="ARBA" id="ARBA00022729"/>
    </source>
</evidence>
<sequence>MVDRVEASSSAGRTVTYAITAGDPDGVFKIDASSGIIWTQLAVNREEKSKYTLTVIAYDGEKISTRAVTILVRDLNDNAPVFVSLTTEATVLENWPVGHNIFLAQATDADADANKEISYSLSSSDEINGVFAINATSGVIFLAKPPSHMPGYSATLNITATDGGAARKFSSMAVKIRIEDVNDHTPIFTGSHWELFLFESQPVNEVLKVVSATDADKGQNGELTYRITRGNEDKRFGIFPDGSLFVAHELDREKKDMYFLTIVVKDGGSEPRSSSVNITVYVLDENDNQPKFLKELYEFSIKENRKVNTFVGTVKADDEDVGRNADIVYSLGEDNDNFSIDPLMGTIYSKKQFDREYIVKTTNQPFYVFDVFATDNGLKKLQSKVSVRVNVFDENDNPPVFVQVSGSVIAINENSNVNEGFFTLSAVDADEGANAALSFAVVSGNEAGKFGIRADSGVLYLKDKLDRELEDLYFLTVNATDTGSEVQLEASIELQIFVVDYNDNVPQFAANTRRFISVSETTDVGETLVTFSGSDKDMGNNGKLRYDIVSGNEDDIFALDVYSGRLSLTRSLDYESLKLNNGEHSLNITLSDSGFPALSVAIIFTVKVIDANDNAPEFTDGLSKVFAKENKPPGSKIADLTAVDRDSGDLGRVLYSIYKQTPGGGHFAINEITGEITVNSMLDREKDDTFKVTIHAIDQDSNVSQRKTAEKSLTIFVEDVNDNAPVIMSPGVFLVPSSSSGGSTVASVTAIDVDHADNSKISYSFSGQKPTLFNINPTTGTISLTQNLPPLPSSYVLNITATDGGSDDTLGAKSTTESVTLLVHATSGNGPVFSSSNPTSGSFKENVAPGASIMRMTATPSSLGFRVEYYITKVTVAGRAYSGLFFIDRSAGVISTAVSVDREQLPADLFLVDISAVESDDSGQRATTVP</sequence>
<dbReference type="PRINTS" id="PR00205">
    <property type="entry name" value="CADHERIN"/>
</dbReference>
<keyword evidence="13" id="KW-0325">Glycoprotein</keyword>
<dbReference type="PROSITE" id="PS00232">
    <property type="entry name" value="CADHERIN_1"/>
    <property type="match status" value="6"/>
</dbReference>
<evidence type="ECO:0000256" key="4">
    <source>
        <dbReference type="ARBA" id="ARBA00022692"/>
    </source>
</evidence>
<dbReference type="EMBL" id="CAJHNH020001313">
    <property type="protein sequence ID" value="CAG5122525.1"/>
    <property type="molecule type" value="Genomic_DNA"/>
</dbReference>
<keyword evidence="2" id="KW-1003">Cell membrane</keyword>
<dbReference type="SMART" id="SM00112">
    <property type="entry name" value="CA"/>
    <property type="match status" value="8"/>
</dbReference>
<evidence type="ECO:0000256" key="13">
    <source>
        <dbReference type="ARBA" id="ARBA00023180"/>
    </source>
</evidence>
<evidence type="ECO:0000256" key="3">
    <source>
        <dbReference type="ARBA" id="ARBA00022536"/>
    </source>
</evidence>
<evidence type="ECO:0000256" key="14">
    <source>
        <dbReference type="PROSITE-ProRule" id="PRU00043"/>
    </source>
</evidence>
<dbReference type="FunFam" id="2.60.40.60:FF:000123">
    <property type="entry name" value="Protocadherin beta 4"/>
    <property type="match status" value="1"/>
</dbReference>
<feature type="domain" description="Cadherin" evidence="15">
    <location>
        <begin position="293"/>
        <end position="401"/>
    </location>
</feature>
<evidence type="ECO:0000256" key="2">
    <source>
        <dbReference type="ARBA" id="ARBA00022475"/>
    </source>
</evidence>
<dbReference type="GO" id="GO:0009653">
    <property type="term" value="P:anatomical structure morphogenesis"/>
    <property type="evidence" value="ECO:0007669"/>
    <property type="project" value="UniProtKB-ARBA"/>
</dbReference>